<reference evidence="2" key="2">
    <citation type="journal article" date="2015" name="Fish Shellfish Immunol.">
        <title>Early steps in the European eel (Anguilla anguilla)-Vibrio vulnificus interaction in the gills: Role of the RtxA13 toxin.</title>
        <authorList>
            <person name="Callol A."/>
            <person name="Pajuelo D."/>
            <person name="Ebbesson L."/>
            <person name="Teles M."/>
            <person name="MacKenzie S."/>
            <person name="Amaro C."/>
        </authorList>
    </citation>
    <scope>NUCLEOTIDE SEQUENCE</scope>
</reference>
<dbReference type="EMBL" id="GBXM01103323">
    <property type="protein sequence ID" value="JAH05254.1"/>
    <property type="molecule type" value="Transcribed_RNA"/>
</dbReference>
<dbReference type="AlphaFoldDB" id="A0A0E9PL87"/>
<organism evidence="2">
    <name type="scientific">Anguilla anguilla</name>
    <name type="common">European freshwater eel</name>
    <name type="synonym">Muraena anguilla</name>
    <dbReference type="NCBI Taxonomy" id="7936"/>
    <lineage>
        <taxon>Eukaryota</taxon>
        <taxon>Metazoa</taxon>
        <taxon>Chordata</taxon>
        <taxon>Craniata</taxon>
        <taxon>Vertebrata</taxon>
        <taxon>Euteleostomi</taxon>
        <taxon>Actinopterygii</taxon>
        <taxon>Neopterygii</taxon>
        <taxon>Teleostei</taxon>
        <taxon>Anguilliformes</taxon>
        <taxon>Anguillidae</taxon>
        <taxon>Anguilla</taxon>
    </lineage>
</organism>
<protein>
    <submittedName>
        <fullName evidence="2">Uncharacterized protein</fullName>
    </submittedName>
</protein>
<sequence>MQFEPFPWHVCSCSFTLLYVSWQPGLASRSCASNQKLAVVPVRKILNLNFVSKCPAV</sequence>
<reference evidence="2" key="1">
    <citation type="submission" date="2014-11" db="EMBL/GenBank/DDBJ databases">
        <authorList>
            <person name="Amaro Gonzalez C."/>
        </authorList>
    </citation>
    <scope>NUCLEOTIDE SEQUENCE</scope>
</reference>
<accession>A0A0E9PL87</accession>
<evidence type="ECO:0000313" key="2">
    <source>
        <dbReference type="EMBL" id="JAH05254.1"/>
    </source>
</evidence>
<name>A0A0E9PL87_ANGAN</name>
<feature type="chain" id="PRO_5002430989" evidence="1">
    <location>
        <begin position="28"/>
        <end position="57"/>
    </location>
</feature>
<evidence type="ECO:0000256" key="1">
    <source>
        <dbReference type="SAM" id="SignalP"/>
    </source>
</evidence>
<proteinExistence type="predicted"/>
<keyword evidence="1" id="KW-0732">Signal</keyword>
<feature type="signal peptide" evidence="1">
    <location>
        <begin position="1"/>
        <end position="27"/>
    </location>
</feature>